<evidence type="ECO:0000256" key="11">
    <source>
        <dbReference type="ARBA" id="ARBA00023157"/>
    </source>
</evidence>
<dbReference type="CDD" id="cd04273">
    <property type="entry name" value="ZnMc_ADAMTS_like"/>
    <property type="match status" value="1"/>
</dbReference>
<feature type="disulfide bond" evidence="15">
    <location>
        <begin position="310"/>
        <end position="348"/>
    </location>
</feature>
<evidence type="ECO:0000256" key="3">
    <source>
        <dbReference type="ARBA" id="ARBA00022530"/>
    </source>
</evidence>
<feature type="binding site" evidence="14 16">
    <location>
        <position position="144"/>
    </location>
    <ligand>
        <name>Zn(2+)</name>
        <dbReference type="ChEBI" id="CHEBI:29105"/>
        <note>catalytic</note>
    </ligand>
</feature>
<feature type="binding site" evidence="14">
    <location>
        <position position="201"/>
    </location>
    <ligand>
        <name>Ca(2+)</name>
        <dbReference type="ChEBI" id="CHEBI:29108"/>
        <label>1</label>
    </ligand>
</feature>
<evidence type="ECO:0000256" key="10">
    <source>
        <dbReference type="ARBA" id="ARBA00023049"/>
    </source>
</evidence>
<feature type="binding site" evidence="14">
    <location>
        <position position="204"/>
    </location>
    <ligand>
        <name>Ca(2+)</name>
        <dbReference type="ChEBI" id="CHEBI:29108"/>
        <label>1</label>
    </ligand>
</feature>
<dbReference type="Pfam" id="PF19236">
    <property type="entry name" value="ADAMTS_CR_3"/>
    <property type="match status" value="1"/>
</dbReference>
<evidence type="ECO:0000256" key="4">
    <source>
        <dbReference type="ARBA" id="ARBA00022670"/>
    </source>
</evidence>
<keyword evidence="2" id="KW-0964">Secreted</keyword>
<accession>A0A8W8M097</accession>
<dbReference type="GO" id="GO:0031012">
    <property type="term" value="C:extracellular matrix"/>
    <property type="evidence" value="ECO:0007669"/>
    <property type="project" value="TreeGrafter"/>
</dbReference>
<feature type="binding site" evidence="14">
    <location>
        <position position="89"/>
    </location>
    <ligand>
        <name>Ca(2+)</name>
        <dbReference type="ChEBI" id="CHEBI:29108"/>
        <label>1</label>
    </ligand>
</feature>
<evidence type="ECO:0000256" key="2">
    <source>
        <dbReference type="ARBA" id="ARBA00022525"/>
    </source>
</evidence>
<feature type="binding site" evidence="14">
    <location>
        <position position="204"/>
    </location>
    <ligand>
        <name>Ca(2+)</name>
        <dbReference type="ChEBI" id="CHEBI:29108"/>
        <label>2</label>
    </ligand>
</feature>
<comment type="cofactor">
    <cofactor evidence="14">
        <name>Zn(2+)</name>
        <dbReference type="ChEBI" id="CHEBI:29105"/>
    </cofactor>
    <text evidence="14">Binds 1 zinc ion per subunit.</text>
</comment>
<dbReference type="Pfam" id="PF08685">
    <property type="entry name" value="GON"/>
    <property type="match status" value="1"/>
</dbReference>
<dbReference type="GO" id="GO:0030198">
    <property type="term" value="P:extracellular matrix organization"/>
    <property type="evidence" value="ECO:0007669"/>
    <property type="project" value="InterPro"/>
</dbReference>
<keyword evidence="8" id="KW-0378">Hydrolase</keyword>
<feature type="disulfide bond" evidence="15">
    <location>
        <begin position="100"/>
        <end position="106"/>
    </location>
</feature>
<dbReference type="InterPro" id="IPR001590">
    <property type="entry name" value="Peptidase_M12B"/>
</dbReference>
<feature type="domain" description="Peptidase M12B" evidence="17">
    <location>
        <begin position="1"/>
        <end position="206"/>
    </location>
</feature>
<comment type="caution">
    <text evidence="16">Lacks conserved residue(s) required for the propagation of feature annotation.</text>
</comment>
<feature type="disulfide bond" evidence="15">
    <location>
        <begin position="71"/>
        <end position="124"/>
    </location>
</feature>
<feature type="disulfide bond" evidence="15">
    <location>
        <begin position="118"/>
        <end position="201"/>
    </location>
</feature>
<dbReference type="Proteomes" id="UP000005408">
    <property type="component" value="Unassembled WGS sequence"/>
</dbReference>
<dbReference type="GO" id="GO:0006508">
    <property type="term" value="P:proteolysis"/>
    <property type="evidence" value="ECO:0007669"/>
    <property type="project" value="UniProtKB-KW"/>
</dbReference>
<evidence type="ECO:0000256" key="13">
    <source>
        <dbReference type="PIRSR" id="PIRSR613273-1"/>
    </source>
</evidence>
<dbReference type="Gene3D" id="2.60.120.830">
    <property type="match status" value="1"/>
</dbReference>
<dbReference type="InterPro" id="IPR012314">
    <property type="entry name" value="Pept_M12B_GON-ADAMTSs"/>
</dbReference>
<feature type="binding site" evidence="14 16">
    <location>
        <position position="140"/>
    </location>
    <ligand>
        <name>Zn(2+)</name>
        <dbReference type="ChEBI" id="CHEBI:29105"/>
        <note>catalytic</note>
    </ligand>
</feature>
<dbReference type="Gene3D" id="2.20.100.10">
    <property type="entry name" value="Thrombospondin type-1 (TSP1) repeat"/>
    <property type="match status" value="12"/>
</dbReference>
<dbReference type="Gene3D" id="3.40.390.10">
    <property type="entry name" value="Collagenase (Catalytic Domain)"/>
    <property type="match status" value="1"/>
</dbReference>
<keyword evidence="6" id="KW-0732">Signal</keyword>
<name>A0A8W8M097_MAGGI</name>
<evidence type="ECO:0000256" key="1">
    <source>
        <dbReference type="ARBA" id="ARBA00004498"/>
    </source>
</evidence>
<dbReference type="Pfam" id="PF00090">
    <property type="entry name" value="TSP_1"/>
    <property type="match status" value="1"/>
</dbReference>
<dbReference type="PRINTS" id="PR01857">
    <property type="entry name" value="ADAMTSFAMILY"/>
</dbReference>
<dbReference type="InterPro" id="IPR013273">
    <property type="entry name" value="ADAMTS/ADAMTS-like"/>
</dbReference>
<feature type="disulfide bond" evidence="15">
    <location>
        <begin position="156"/>
        <end position="185"/>
    </location>
</feature>
<feature type="active site" evidence="13 16">
    <location>
        <position position="141"/>
    </location>
</feature>
<dbReference type="FunFam" id="2.20.100.10:FF:000006">
    <property type="entry name" value="A disintegrin and metalloproteinase with thrombospondin motifs 1"/>
    <property type="match status" value="1"/>
</dbReference>
<evidence type="ECO:0000256" key="6">
    <source>
        <dbReference type="ARBA" id="ARBA00022729"/>
    </source>
</evidence>
<dbReference type="Pfam" id="PF01421">
    <property type="entry name" value="Reprolysin"/>
    <property type="match status" value="1"/>
</dbReference>
<dbReference type="FunFam" id="2.60.120.830:FF:000001">
    <property type="entry name" value="A disintegrin and metalloproteinase with thrombospondin motifs 1"/>
    <property type="match status" value="1"/>
</dbReference>
<comment type="subcellular location">
    <subcellularLocation>
        <location evidence="1">Secreted</location>
        <location evidence="1">Extracellular space</location>
        <location evidence="1">Extracellular matrix</location>
    </subcellularLocation>
</comment>
<feature type="disulfide bond" evidence="15">
    <location>
        <begin position="245"/>
        <end position="279"/>
    </location>
</feature>
<evidence type="ECO:0000256" key="15">
    <source>
        <dbReference type="PIRSR" id="PIRSR613273-3"/>
    </source>
</evidence>
<keyword evidence="7" id="KW-0677">Repeat</keyword>
<keyword evidence="10" id="KW-0482">Metalloprotease</keyword>
<feature type="disulfide bond" evidence="15">
    <location>
        <begin position="273"/>
        <end position="284"/>
    </location>
</feature>
<dbReference type="InterPro" id="IPR000884">
    <property type="entry name" value="TSP1_rpt"/>
</dbReference>
<dbReference type="FunFam" id="3.40.390.10:FF:000001">
    <property type="entry name" value="A disintegrin and metalloproteinase with thrombospondin motifs 1"/>
    <property type="match status" value="1"/>
</dbReference>
<dbReference type="InterPro" id="IPR041645">
    <property type="entry name" value="ADAMTS_CR_2"/>
</dbReference>
<feature type="disulfide bond" evidence="15">
    <location>
        <begin position="321"/>
        <end position="333"/>
    </location>
</feature>
<evidence type="ECO:0000313" key="20">
    <source>
        <dbReference type="Proteomes" id="UP000005408"/>
    </source>
</evidence>
<keyword evidence="9 14" id="KW-0862">Zinc</keyword>
<dbReference type="Gene3D" id="3.40.1620.60">
    <property type="match status" value="1"/>
</dbReference>
<dbReference type="Pfam" id="PF17771">
    <property type="entry name" value="ADAMTS_CR_2"/>
    <property type="match status" value="1"/>
</dbReference>
<dbReference type="FunFam" id="2.20.100.10:FF:000005">
    <property type="entry name" value="ADAM metallopeptidase with thrombospondin type 1 motif 9"/>
    <property type="match status" value="6"/>
</dbReference>
<dbReference type="SUPFAM" id="SSF55486">
    <property type="entry name" value="Metalloproteases ('zincins'), catalytic domain"/>
    <property type="match status" value="1"/>
</dbReference>
<keyword evidence="14" id="KW-0106">Calcium</keyword>
<dbReference type="InterPro" id="IPR010294">
    <property type="entry name" value="ADAMTS_spacer1"/>
</dbReference>
<keyword evidence="4" id="KW-0645">Protease</keyword>
<dbReference type="GO" id="GO:0008270">
    <property type="term" value="F:zinc ion binding"/>
    <property type="evidence" value="ECO:0007669"/>
    <property type="project" value="InterPro"/>
</dbReference>
<keyword evidence="20" id="KW-1185">Reference proteome</keyword>
<evidence type="ECO:0000256" key="16">
    <source>
        <dbReference type="PROSITE-ProRule" id="PRU00276"/>
    </source>
</evidence>
<proteinExistence type="predicted"/>
<evidence type="ECO:0000259" key="18">
    <source>
        <dbReference type="PROSITE" id="PS51046"/>
    </source>
</evidence>
<evidence type="ECO:0000256" key="12">
    <source>
        <dbReference type="ARBA" id="ARBA00023180"/>
    </source>
</evidence>
<evidence type="ECO:0000313" key="19">
    <source>
        <dbReference type="EnsemblMetazoa" id="G30424.1:cds"/>
    </source>
</evidence>
<dbReference type="PROSITE" id="PS51046">
    <property type="entry name" value="GON"/>
    <property type="match status" value="1"/>
</dbReference>
<reference evidence="19" key="1">
    <citation type="submission" date="2022-08" db="UniProtKB">
        <authorList>
            <consortium name="EnsemblMetazoa"/>
        </authorList>
    </citation>
    <scope>IDENTIFICATION</scope>
    <source>
        <strain evidence="19">05x7-T-G4-1.051#20</strain>
    </source>
</reference>
<feature type="disulfide bond" evidence="15">
    <location>
        <begin position="239"/>
        <end position="260"/>
    </location>
</feature>
<feature type="binding site" evidence="14">
    <location>
        <position position="82"/>
    </location>
    <ligand>
        <name>Ca(2+)</name>
        <dbReference type="ChEBI" id="CHEBI:29108"/>
        <label>2</label>
    </ligand>
</feature>
<evidence type="ECO:0000256" key="5">
    <source>
        <dbReference type="ARBA" id="ARBA00022723"/>
    </source>
</evidence>
<feature type="binding site" evidence="14 16">
    <location>
        <position position="150"/>
    </location>
    <ligand>
        <name>Zn(2+)</name>
        <dbReference type="ChEBI" id="CHEBI:29105"/>
        <note>catalytic</note>
    </ligand>
</feature>
<dbReference type="GO" id="GO:0004222">
    <property type="term" value="F:metalloendopeptidase activity"/>
    <property type="evidence" value="ECO:0007669"/>
    <property type="project" value="InterPro"/>
</dbReference>
<dbReference type="InterPro" id="IPR045371">
    <property type="entry name" value="ADAMTS_CR_3"/>
</dbReference>
<feature type="disulfide bond" evidence="15">
    <location>
        <begin position="228"/>
        <end position="250"/>
    </location>
</feature>
<evidence type="ECO:0000256" key="8">
    <source>
        <dbReference type="ARBA" id="ARBA00022801"/>
    </source>
</evidence>
<feature type="domain" description="GON" evidence="18">
    <location>
        <begin position="1485"/>
        <end position="1684"/>
    </location>
</feature>
<feature type="binding site" evidence="14">
    <location>
        <position position="82"/>
    </location>
    <ligand>
        <name>Ca(2+)</name>
        <dbReference type="ChEBI" id="CHEBI:29108"/>
        <label>1</label>
    </ligand>
</feature>
<evidence type="ECO:0000256" key="14">
    <source>
        <dbReference type="PIRSR" id="PIRSR613273-2"/>
    </source>
</evidence>
<dbReference type="PANTHER" id="PTHR13723">
    <property type="entry name" value="ADAMTS A DISINTEGRIN AND METALLOPROTEASE WITH THROMBOSPONDIN MOTIFS PROTEASE"/>
    <property type="match status" value="1"/>
</dbReference>
<keyword evidence="3" id="KW-0272">Extracellular matrix</keyword>
<keyword evidence="5 14" id="KW-0479">Metal-binding</keyword>
<dbReference type="PROSITE" id="PS50092">
    <property type="entry name" value="TSP1"/>
    <property type="match status" value="13"/>
</dbReference>
<evidence type="ECO:0008006" key="21">
    <source>
        <dbReference type="Google" id="ProtNLM"/>
    </source>
</evidence>
<dbReference type="PANTHER" id="PTHR13723:SF278">
    <property type="entry name" value="ADAM METALLOPEPTIDASE WITH THROMBOSPONDIN TYPE 1 MOTIF A, ISOFORM B"/>
    <property type="match status" value="1"/>
</dbReference>
<dbReference type="InterPro" id="IPR024079">
    <property type="entry name" value="MetalloPept_cat_dom_sf"/>
</dbReference>
<evidence type="ECO:0000259" key="17">
    <source>
        <dbReference type="PROSITE" id="PS50215"/>
    </source>
</evidence>
<evidence type="ECO:0000256" key="9">
    <source>
        <dbReference type="ARBA" id="ARBA00022833"/>
    </source>
</evidence>
<keyword evidence="12" id="KW-0325">Glycoprotein</keyword>
<keyword evidence="11 15" id="KW-1015">Disulfide bond</keyword>
<protein>
    <recommendedName>
        <fullName evidence="21">A disintegrin and metalloproteinase with thrombospondin motifs 9</fullName>
    </recommendedName>
</protein>
<dbReference type="EnsemblMetazoa" id="G30424.1">
    <property type="protein sequence ID" value="G30424.1:cds"/>
    <property type="gene ID" value="G30424"/>
</dbReference>
<dbReference type="SMART" id="SM00209">
    <property type="entry name" value="TSP1"/>
    <property type="match status" value="13"/>
</dbReference>
<dbReference type="PROSITE" id="PS50215">
    <property type="entry name" value="ADAM_MEPRO"/>
    <property type="match status" value="1"/>
</dbReference>
<dbReference type="Pfam" id="PF05986">
    <property type="entry name" value="ADAMTS_spacer1"/>
    <property type="match status" value="1"/>
</dbReference>
<dbReference type="InterPro" id="IPR050439">
    <property type="entry name" value="ADAMTS_ADAMTS-like"/>
</dbReference>
<feature type="disulfide bond" evidence="15">
    <location>
        <begin position="306"/>
        <end position="343"/>
    </location>
</feature>
<organism evidence="19 20">
    <name type="scientific">Magallana gigas</name>
    <name type="common">Pacific oyster</name>
    <name type="synonym">Crassostrea gigas</name>
    <dbReference type="NCBI Taxonomy" id="29159"/>
    <lineage>
        <taxon>Eukaryota</taxon>
        <taxon>Metazoa</taxon>
        <taxon>Spiralia</taxon>
        <taxon>Lophotrochozoa</taxon>
        <taxon>Mollusca</taxon>
        <taxon>Bivalvia</taxon>
        <taxon>Autobranchia</taxon>
        <taxon>Pteriomorphia</taxon>
        <taxon>Ostreida</taxon>
        <taxon>Ostreoidea</taxon>
        <taxon>Ostreidae</taxon>
        <taxon>Magallana</taxon>
    </lineage>
</organism>
<dbReference type="InterPro" id="IPR036383">
    <property type="entry name" value="TSP1_rpt_sf"/>
</dbReference>
<sequence>MVAADNKMLKYHGNDLERYILTLMSIVASIYRDASISNFINIVVVKIAVFRSEQDGPRVTSNSAESLKDFCTWQYVTNPTDDNDPDHYDTAVLLTRHDICRARNKCDTLGLAELGTMCDARRSCSIIEDNGISAAYTIAHELGHVFSLPHDDDKSCKKFLKGPFTDHIMSPSLDHKTSPWTWSHCSSELITRFIDAGSAECLLDQPGRRRVRAEKGEAGELYRIDKQCELMFGPDFKICPYMQDCKRLWCTDSKSKSKSCQTLHMPWADGTICGAQKWCQHGECVPKSIRKPVDGSWGGWQMYGDCSRTCGGGVRMAIRKCNSPEPANGGLYCTGRRTRYKSCNNKPCDPGTKDFREIQCSVFDNNLKLQGLPSNVRWVPKYAGIRIKDACKLYCRASSSSAYYLLKDKVVDGTKCGPDTFDMCVNGICQKAGCDNKLGSELVVDRCGICGGDNSTCRMERVYNRFNLVNLTYGYNYVHTIPNGARDILIKQHGVVSGLDEDGNYLALKNESQYFILNGNKTINVAKTRIRVAGAWIEYSGSGALMETINATGPIQESISLWVLSVAELFPPNIEYSYVLNVESRFVWSGEGPWGPCNSTCQGYTQQSVVCVSDDEERIIVSDKKCEHFLITRPIPRIKRCNLGCTLRWESERHECSARCGEGVAKQTVKCVKKTGWKEESVSEDQCRGVGHRPGDLVMCTGECNPTQWQYTEWSRCTKSCGGGFQERVGQCMDYRQNELPDSECDNTGKVMIRKCNEQPCPEWHASVWNGCSHTCGTGIRHRKINCYQGKTKVPEKECDRSSRPSNMEVCNQGPCPIWHTSGWERCSVSCGHGVSVRNVQCRSTDGQILRGGTCDPSSRPYDTRKCYMGPCPLMPPRVAAAFDVKKTTTTTTSTTPTTTTERLTTTTTTAANHNTVRWRISDWSQCSVTCGEGRRNRFVRCEDAQGYVRSPALCAYMDRPVSSQVCTERPCGYWRSGPWGQCSVSCGEGEIVRQVICFNYNHQRTSDHQCNAAIRPDTTRSCKAAADCPVETSVNSNVMNKSNSVSESSPSSDWRTGPWTKCSASCDSGWQRRLVVCLSNNEHSERCDVSLKPKETQQCNMPQCPSWTTGLWSQCSVTCGGDGVQSRRVTCEQGNTRILQDSMCNSTQRPIVRQACNNGPCKTKRRWKVDPWQSCSVTCGRGHQQRSVRCEDDSGTEQDPSECPSGKPRNIKQCHMGRCPKWHRQKWSRCSVTCGKGVKTRNLICKTRYFQVVDASYCSAKKKPKTQKECSRRPCSNFAWKRTSWTQCSQTCGFGTKNREVYCVDCRGQRVDATFCGQLHKPKSRRRCNEFPCPYIWNTSPWSECNTTCGDGLQTRTTVCQAVTKEGWVLPGSVPYGCRPEEKPPTVQRCNYGDCGSAHHWAMGSWGKVMDELCLCFSTKSLALFPTWWVQLARSRGCSARCGWGIERRLVLCVDVLGRRQSRKRCNPELRPEAQQDCYTGPCYARSCAELKEKTKIRHDDTYSLLVNRRILQIYCKNMRKEPLEYVSLTADNFAEVYGLKLQRPNNCPNNGTRPENCKECRSNLYKEAGNTTYTKIRIDLTSLKVITNDSTFTTGSYGKTIPFATAGDCYSSQGNCPQGRFSINLAGTGFIVSQNTSWSLRGPSASKNIQILNDGELVRGQCGGYCGQCVPDPGSGLQLDTRH</sequence>
<dbReference type="SUPFAM" id="SSF82895">
    <property type="entry name" value="TSP-1 type 1 repeat"/>
    <property type="match status" value="13"/>
</dbReference>
<evidence type="ECO:0000256" key="7">
    <source>
        <dbReference type="ARBA" id="ARBA00022737"/>
    </source>
</evidence>
<dbReference type="Pfam" id="PF19030">
    <property type="entry name" value="TSP1_ADAMTS"/>
    <property type="match status" value="12"/>
</dbReference>